<comment type="caution">
    <text evidence="9">The sequence shown here is derived from an EMBL/GenBank/DDBJ whole genome shotgun (WGS) entry which is preliminary data.</text>
</comment>
<dbReference type="PROSITE" id="PS50059">
    <property type="entry name" value="FKBP_PPIASE"/>
    <property type="match status" value="1"/>
</dbReference>
<sequence length="363" mass="40181">MKKNAFLILLFSFILVSCNEEYKNLEDGIYADILTSKGNIILKLEYEKTPITVANFISLAEGKNDFVTDEFKNKPFYDGLKFHRVIEDFMIQGGDPMGDGTGGPGYKFNDEIHPDLTHNKAGILSMANAGPGTNGSQFFITHKEVQKLDGRHTVFGEVIEGMNVVNAIVQDDSIEKITIIRKGSKAKKFDAVKTLKEYYSKEAAIQKENEKKAAAAKETKSKEIQELIASGTKTKSGLLYKYINKGEGKKPANGTEVYIHYAGFLETGELFDTSFEAIANQHGKLDRNKAAANAYRPFPFPYGNKQGLIPGFIEALDMMNFGDRILVFIPSSLGYGSQGAGNVIPPNTNIIFEIELLETMPNQ</sequence>
<dbReference type="SUPFAM" id="SSF54534">
    <property type="entry name" value="FKBP-like"/>
    <property type="match status" value="1"/>
</dbReference>
<dbReference type="InterPro" id="IPR044666">
    <property type="entry name" value="Cyclophilin_A-like"/>
</dbReference>
<evidence type="ECO:0000256" key="6">
    <source>
        <dbReference type="PROSITE-ProRule" id="PRU00277"/>
    </source>
</evidence>
<dbReference type="PANTHER" id="PTHR45625">
    <property type="entry name" value="PEPTIDYL-PROLYL CIS-TRANS ISOMERASE-RELATED"/>
    <property type="match status" value="1"/>
</dbReference>
<keyword evidence="4 6" id="KW-0697">Rotamase</keyword>
<dbReference type="PROSITE" id="PS51257">
    <property type="entry name" value="PROKAR_LIPOPROTEIN"/>
    <property type="match status" value="1"/>
</dbReference>
<organism evidence="9 10">
    <name type="scientific">Flavobacterium tibetense</name>
    <dbReference type="NCBI Taxonomy" id="2233533"/>
    <lineage>
        <taxon>Bacteria</taxon>
        <taxon>Pseudomonadati</taxon>
        <taxon>Bacteroidota</taxon>
        <taxon>Flavobacteriia</taxon>
        <taxon>Flavobacteriales</taxon>
        <taxon>Flavobacteriaceae</taxon>
        <taxon>Flavobacterium</taxon>
    </lineage>
</organism>
<gene>
    <name evidence="9" type="ORF">DPN68_05510</name>
</gene>
<evidence type="ECO:0000313" key="9">
    <source>
        <dbReference type="EMBL" id="RBA28843.1"/>
    </source>
</evidence>
<dbReference type="PROSITE" id="PS50072">
    <property type="entry name" value="CSA_PPIASE_2"/>
    <property type="match status" value="1"/>
</dbReference>
<keyword evidence="5 6" id="KW-0413">Isomerase</keyword>
<dbReference type="InterPro" id="IPR029000">
    <property type="entry name" value="Cyclophilin-like_dom_sf"/>
</dbReference>
<dbReference type="SUPFAM" id="SSF50891">
    <property type="entry name" value="Cyclophilin-like"/>
    <property type="match status" value="1"/>
</dbReference>
<keyword evidence="10" id="KW-1185">Reference proteome</keyword>
<dbReference type="EMBL" id="QLST01000005">
    <property type="protein sequence ID" value="RBA28843.1"/>
    <property type="molecule type" value="Genomic_DNA"/>
</dbReference>
<dbReference type="Gene3D" id="3.10.50.40">
    <property type="match status" value="1"/>
</dbReference>
<evidence type="ECO:0000259" key="8">
    <source>
        <dbReference type="PROSITE" id="PS50072"/>
    </source>
</evidence>
<evidence type="ECO:0000256" key="5">
    <source>
        <dbReference type="ARBA" id="ARBA00023235"/>
    </source>
</evidence>
<feature type="domain" description="PPIase FKBP-type" evidence="7">
    <location>
        <begin position="254"/>
        <end position="360"/>
    </location>
</feature>
<dbReference type="OrthoDB" id="9807797at2"/>
<dbReference type="InterPro" id="IPR002130">
    <property type="entry name" value="Cyclophilin-type_PPIase_dom"/>
</dbReference>
<proteinExistence type="inferred from homology"/>
<feature type="domain" description="PPIase cyclophilin-type" evidence="8">
    <location>
        <begin position="38"/>
        <end position="168"/>
    </location>
</feature>
<evidence type="ECO:0000256" key="3">
    <source>
        <dbReference type="ARBA" id="ARBA00013194"/>
    </source>
</evidence>
<accession>A0A365P2U1</accession>
<evidence type="ECO:0000259" key="7">
    <source>
        <dbReference type="PROSITE" id="PS50059"/>
    </source>
</evidence>
<dbReference type="RefSeq" id="WP_113988644.1">
    <property type="nucleotide sequence ID" value="NZ_QLST01000005.1"/>
</dbReference>
<dbReference type="Gene3D" id="2.40.100.10">
    <property type="entry name" value="Cyclophilin-like"/>
    <property type="match status" value="1"/>
</dbReference>
<reference evidence="9 10" key="1">
    <citation type="submission" date="2018-06" db="EMBL/GenBank/DDBJ databases">
        <title>Flavobacterium tibetense sp. nov., isolated from a wetland YonghuCo on Tibetan Plateau.</title>
        <authorList>
            <person name="Xing P."/>
            <person name="Phurbu D."/>
            <person name="Lu H."/>
        </authorList>
    </citation>
    <scope>NUCLEOTIDE SEQUENCE [LARGE SCALE GENOMIC DNA]</scope>
    <source>
        <strain evidence="9 10">YH5</strain>
    </source>
</reference>
<protein>
    <recommendedName>
        <fullName evidence="3 6">peptidylprolyl isomerase</fullName>
        <ecNumber evidence="3 6">5.2.1.8</ecNumber>
    </recommendedName>
</protein>
<dbReference type="InterPro" id="IPR001179">
    <property type="entry name" value="PPIase_FKBP_dom"/>
</dbReference>
<dbReference type="AlphaFoldDB" id="A0A365P2U1"/>
<comment type="similarity">
    <text evidence="2">Belongs to the cyclophilin-type PPIase family.</text>
</comment>
<comment type="catalytic activity">
    <reaction evidence="1 6">
        <text>[protein]-peptidylproline (omega=180) = [protein]-peptidylproline (omega=0)</text>
        <dbReference type="Rhea" id="RHEA:16237"/>
        <dbReference type="Rhea" id="RHEA-COMP:10747"/>
        <dbReference type="Rhea" id="RHEA-COMP:10748"/>
        <dbReference type="ChEBI" id="CHEBI:83833"/>
        <dbReference type="ChEBI" id="CHEBI:83834"/>
        <dbReference type="EC" id="5.2.1.8"/>
    </reaction>
</comment>
<dbReference type="PRINTS" id="PR00153">
    <property type="entry name" value="CSAPPISMRASE"/>
</dbReference>
<dbReference type="Pfam" id="PF00254">
    <property type="entry name" value="FKBP_C"/>
    <property type="match status" value="1"/>
</dbReference>
<dbReference type="InterPro" id="IPR020892">
    <property type="entry name" value="Cyclophilin-type_PPIase_CS"/>
</dbReference>
<dbReference type="Proteomes" id="UP000253319">
    <property type="component" value="Unassembled WGS sequence"/>
</dbReference>
<evidence type="ECO:0000256" key="1">
    <source>
        <dbReference type="ARBA" id="ARBA00000971"/>
    </source>
</evidence>
<name>A0A365P2U1_9FLAO</name>
<evidence type="ECO:0000313" key="10">
    <source>
        <dbReference type="Proteomes" id="UP000253319"/>
    </source>
</evidence>
<dbReference type="EC" id="5.2.1.8" evidence="3 6"/>
<dbReference type="GO" id="GO:0006457">
    <property type="term" value="P:protein folding"/>
    <property type="evidence" value="ECO:0007669"/>
    <property type="project" value="InterPro"/>
</dbReference>
<dbReference type="InterPro" id="IPR046357">
    <property type="entry name" value="PPIase_dom_sf"/>
</dbReference>
<dbReference type="PROSITE" id="PS00170">
    <property type="entry name" value="CSA_PPIASE_1"/>
    <property type="match status" value="1"/>
</dbReference>
<dbReference type="Pfam" id="PF00160">
    <property type="entry name" value="Pro_isomerase"/>
    <property type="match status" value="1"/>
</dbReference>
<dbReference type="CDD" id="cd00317">
    <property type="entry name" value="cyclophilin"/>
    <property type="match status" value="1"/>
</dbReference>
<evidence type="ECO:0000256" key="4">
    <source>
        <dbReference type="ARBA" id="ARBA00023110"/>
    </source>
</evidence>
<dbReference type="GO" id="GO:0003755">
    <property type="term" value="F:peptidyl-prolyl cis-trans isomerase activity"/>
    <property type="evidence" value="ECO:0007669"/>
    <property type="project" value="UniProtKB-KW"/>
</dbReference>
<dbReference type="PANTHER" id="PTHR45625:SF4">
    <property type="entry name" value="PEPTIDYLPROLYL ISOMERASE DOMAIN AND WD REPEAT-CONTAINING PROTEIN 1"/>
    <property type="match status" value="1"/>
</dbReference>
<evidence type="ECO:0000256" key="2">
    <source>
        <dbReference type="ARBA" id="ARBA00007365"/>
    </source>
</evidence>